<reference evidence="2 3" key="2">
    <citation type="journal article" date="2015" name="BMC Genomics">
        <title>Analysis of three genomes within the thermophilic bacterial species Caldanaerobacter subterraneus with a focus on carbon monoxide dehydrogenase evolution and hydrolase diversity.</title>
        <authorList>
            <person name="Sant'Anna F.H."/>
            <person name="Lebedinsky A.V."/>
            <person name="Sokolova T.G."/>
            <person name="Robb F.T."/>
            <person name="Gonzalez J.M."/>
        </authorList>
    </citation>
    <scope>NUCLEOTIDE SEQUENCE [LARGE SCALE GENOMIC DNA]</scope>
    <source>
        <strain evidence="2 3">DSM 12653</strain>
    </source>
</reference>
<keyword evidence="1" id="KW-0812">Transmembrane</keyword>
<gene>
    <name evidence="2" type="ORF">CDSM653_01073</name>
</gene>
<feature type="transmembrane region" description="Helical" evidence="1">
    <location>
        <begin position="12"/>
        <end position="33"/>
    </location>
</feature>
<evidence type="ECO:0000313" key="3">
    <source>
        <dbReference type="Proteomes" id="UP000010146"/>
    </source>
</evidence>
<keyword evidence="1" id="KW-1133">Transmembrane helix</keyword>
<sequence>MLNVLDAFGGALYLVILAIIIIAVNILIFKTGFYDDVLAFKNYYQEKIKNKISQ</sequence>
<dbReference type="EMBL" id="ABXP02000066">
    <property type="protein sequence ID" value="KKC29844.1"/>
    <property type="molecule type" value="Genomic_DNA"/>
</dbReference>
<keyword evidence="1" id="KW-0472">Membrane</keyword>
<proteinExistence type="predicted"/>
<accession>A0A0F5PPR7</accession>
<name>A0A0F5PPR7_9THEO</name>
<evidence type="ECO:0000256" key="1">
    <source>
        <dbReference type="SAM" id="Phobius"/>
    </source>
</evidence>
<dbReference type="AlphaFoldDB" id="A0A0F5PPR7"/>
<comment type="caution">
    <text evidence="2">The sequence shown here is derived from an EMBL/GenBank/DDBJ whole genome shotgun (WGS) entry which is preliminary data.</text>
</comment>
<reference evidence="2 3" key="1">
    <citation type="submission" date="2008-07" db="EMBL/GenBank/DDBJ databases">
        <authorList>
            <person name="Gonzalez J."/>
            <person name="Sokolova T."/>
            <person name="Ferriera S."/>
            <person name="Johnson J."/>
            <person name="Kravitz S."/>
            <person name="Beeson K."/>
            <person name="Sutton G."/>
            <person name="Rogers Y.-H."/>
            <person name="Friedman R."/>
            <person name="Frazier M."/>
            <person name="Venter J.C."/>
        </authorList>
    </citation>
    <scope>NUCLEOTIDE SEQUENCE [LARGE SCALE GENOMIC DNA]</scope>
    <source>
        <strain evidence="2 3">DSM 12653</strain>
    </source>
</reference>
<organism evidence="2 3">
    <name type="scientific">Caldanaerobacter subterraneus subsp. pacificus DSM 12653</name>
    <dbReference type="NCBI Taxonomy" id="391606"/>
    <lineage>
        <taxon>Bacteria</taxon>
        <taxon>Bacillati</taxon>
        <taxon>Bacillota</taxon>
        <taxon>Clostridia</taxon>
        <taxon>Thermoanaerobacterales</taxon>
        <taxon>Thermoanaerobacteraceae</taxon>
        <taxon>Caldanaerobacter</taxon>
    </lineage>
</organism>
<dbReference type="Proteomes" id="UP000010146">
    <property type="component" value="Unassembled WGS sequence"/>
</dbReference>
<protein>
    <submittedName>
        <fullName evidence="2">Uncharacterized protein</fullName>
    </submittedName>
</protein>
<evidence type="ECO:0000313" key="2">
    <source>
        <dbReference type="EMBL" id="KKC29844.1"/>
    </source>
</evidence>
<reference evidence="3" key="3">
    <citation type="submission" date="2015-02" db="EMBL/GenBank/DDBJ databases">
        <title>Genome analysis of three genomes within the thermophilic hydrogenogenic bacterial species Caldanaerobacter subterraneus.</title>
        <authorList>
            <person name="Sant'Anna F.H."/>
            <person name="Lebedinsky A."/>
            <person name="Sokolova T."/>
            <person name="Robb F.T."/>
            <person name="Gonzalez J.M."/>
        </authorList>
    </citation>
    <scope>NUCLEOTIDE SEQUENCE [LARGE SCALE GENOMIC DNA]</scope>
    <source>
        <strain evidence="3">DSM 12653</strain>
    </source>
</reference>